<dbReference type="InterPro" id="IPR039495">
    <property type="entry name" value="TAF1A"/>
</dbReference>
<dbReference type="GeneID" id="109866493"/>
<dbReference type="Ensembl" id="ENSOKIT00005076378.1">
    <property type="protein sequence ID" value="ENSOKIP00005071683.1"/>
    <property type="gene ID" value="ENSOKIG00005030941.1"/>
</dbReference>
<reference evidence="2" key="1">
    <citation type="submission" date="2025-08" db="UniProtKB">
        <authorList>
            <consortium name="Ensembl"/>
        </authorList>
    </citation>
    <scope>IDENTIFICATION</scope>
</reference>
<name>A0A8C7IE91_ONCKI</name>
<dbReference type="GO" id="GO:0000120">
    <property type="term" value="C:RNA polymerase I transcription regulator complex"/>
    <property type="evidence" value="ECO:0007669"/>
    <property type="project" value="InterPro"/>
</dbReference>
<dbReference type="PANTHER" id="PTHR32122">
    <property type="entry name" value="TATA BOX-BINDING PROTEIN ASSOCIATED FACTOR RNA POLYMERASE I SUBUNIT A"/>
    <property type="match status" value="1"/>
</dbReference>
<gene>
    <name evidence="2" type="primary">TAF1A</name>
    <name evidence="2" type="synonym">taf1a</name>
</gene>
<dbReference type="GO" id="GO:0006360">
    <property type="term" value="P:transcription by RNA polymerase I"/>
    <property type="evidence" value="ECO:0007669"/>
    <property type="project" value="InterPro"/>
</dbReference>
<accession>A0A8C7IE91</accession>
<dbReference type="InterPro" id="IPR052669">
    <property type="entry name" value="SL1/TIF-IB_Component"/>
</dbReference>
<sequence>MVFGANSHFLLNNLNQIYVNENRSNFERWVMDDLESELRVPVEEQGENESSDDDESINRKRIKKPNLPLAPPLFKETPRETGFHKTTRNCLQHIREVLLHHRWQDAAEYMASYSQTLEDTTANMPQLYAEIIWRIGTEILHHHPDSKLEDYNSFYERVKHSGVKHYLKVCLEHSFHLLVNGQFEDAKLQLSIAESWRYGKQSAGQSQRIRLIQAYSGFLDYFIWCDKKATASSTDEYDAAVNQEMHSYFRQSSVNLKEIMKLPGVWDPFVLSYIDMLEFYNDHEGAVKVLNDYAYDNSFPPNPNAHVYLYRYMKKQNHPLKKLLKVLKILHTLVPSHELMPEYCSLLVQSENEGDLQKALGVVLDLLDYSSWRSNLDVWNHLMNIIKRLRMKKQWLKIFAEEMGYRKDWWLEIHFSTFQARKDSAENRELLEVKSFVVGAFCPRYASMYCGVGKAARKGVTSEARKAKRNPKPLRNIRRLRRERGQQSQD</sequence>
<reference evidence="2" key="2">
    <citation type="submission" date="2025-09" db="UniProtKB">
        <authorList>
            <consortium name="Ensembl"/>
        </authorList>
    </citation>
    <scope>IDENTIFICATION</scope>
</reference>
<feature type="region of interest" description="Disordered" evidence="1">
    <location>
        <begin position="40"/>
        <end position="78"/>
    </location>
</feature>
<dbReference type="GeneTree" id="ENSGT00390000011405"/>
<feature type="compositionally biased region" description="Basic residues" evidence="1">
    <location>
        <begin position="466"/>
        <end position="482"/>
    </location>
</feature>
<feature type="compositionally biased region" description="Acidic residues" evidence="1">
    <location>
        <begin position="44"/>
        <end position="55"/>
    </location>
</feature>
<evidence type="ECO:0000256" key="1">
    <source>
        <dbReference type="SAM" id="MobiDB-lite"/>
    </source>
</evidence>
<dbReference type="GO" id="GO:0060047">
    <property type="term" value="P:heart contraction"/>
    <property type="evidence" value="ECO:0007669"/>
    <property type="project" value="Ensembl"/>
</dbReference>
<dbReference type="Pfam" id="PF14929">
    <property type="entry name" value="TAF1_subA"/>
    <property type="match status" value="1"/>
</dbReference>
<dbReference type="AlphaFoldDB" id="A0A8C7IE91"/>
<protein>
    <submittedName>
        <fullName evidence="2">TATA box binding protein (TBP)-associated factor, RNA polymerase I, A</fullName>
    </submittedName>
</protein>
<dbReference type="Proteomes" id="UP000694557">
    <property type="component" value="Unassembled WGS sequence"/>
</dbReference>
<proteinExistence type="predicted"/>
<organism evidence="2 3">
    <name type="scientific">Oncorhynchus kisutch</name>
    <name type="common">Coho salmon</name>
    <name type="synonym">Salmo kisutch</name>
    <dbReference type="NCBI Taxonomy" id="8019"/>
    <lineage>
        <taxon>Eukaryota</taxon>
        <taxon>Metazoa</taxon>
        <taxon>Chordata</taxon>
        <taxon>Craniata</taxon>
        <taxon>Vertebrata</taxon>
        <taxon>Euteleostomi</taxon>
        <taxon>Actinopterygii</taxon>
        <taxon>Neopterygii</taxon>
        <taxon>Teleostei</taxon>
        <taxon>Protacanthopterygii</taxon>
        <taxon>Salmoniformes</taxon>
        <taxon>Salmonidae</taxon>
        <taxon>Salmoninae</taxon>
        <taxon>Oncorhynchus</taxon>
    </lineage>
</organism>
<evidence type="ECO:0000313" key="3">
    <source>
        <dbReference type="Proteomes" id="UP000694557"/>
    </source>
</evidence>
<dbReference type="CTD" id="9015"/>
<evidence type="ECO:0000313" key="2">
    <source>
        <dbReference type="Ensembl" id="ENSOKIP00005071683.1"/>
    </source>
</evidence>
<keyword evidence="3" id="KW-1185">Reference proteome</keyword>
<dbReference type="PANTHER" id="PTHR32122:SF1">
    <property type="entry name" value="TATA BOX-BINDING PROTEIN-ASSOCIATED FACTOR RNA POLYMERASE I SUBUNIT A"/>
    <property type="match status" value="1"/>
</dbReference>
<dbReference type="RefSeq" id="XP_020310771.1">
    <property type="nucleotide sequence ID" value="XM_020455182.2"/>
</dbReference>
<feature type="region of interest" description="Disordered" evidence="1">
    <location>
        <begin position="461"/>
        <end position="490"/>
    </location>
</feature>
<dbReference type="KEGG" id="oki:109866493"/>